<organism evidence="2 3">
    <name type="scientific">Cichlidogyrus casuarinus</name>
    <dbReference type="NCBI Taxonomy" id="1844966"/>
    <lineage>
        <taxon>Eukaryota</taxon>
        <taxon>Metazoa</taxon>
        <taxon>Spiralia</taxon>
        <taxon>Lophotrochozoa</taxon>
        <taxon>Platyhelminthes</taxon>
        <taxon>Monogenea</taxon>
        <taxon>Monopisthocotylea</taxon>
        <taxon>Dactylogyridea</taxon>
        <taxon>Ancyrocephalidae</taxon>
        <taxon>Cichlidogyrus</taxon>
    </lineage>
</organism>
<evidence type="ECO:0000313" key="2">
    <source>
        <dbReference type="EMBL" id="KAL3318369.1"/>
    </source>
</evidence>
<evidence type="ECO:0000313" key="3">
    <source>
        <dbReference type="Proteomes" id="UP001626550"/>
    </source>
</evidence>
<dbReference type="EMBL" id="JBJKFK010000253">
    <property type="protein sequence ID" value="KAL3318369.1"/>
    <property type="molecule type" value="Genomic_DNA"/>
</dbReference>
<sequence>MRIRLLLCVVGLLDLCSGLYYYYPTPLQHYLRKRGFANFTLHMRNILMDELGVKSGDGPREPLIQITSLPSSEQRDISTLQQAAEHRDSQDDVLGELLLGSTSKSQLACPGSSRNLVANYEYTAPSCLALNMPFSPSSVRDDITHSLEGAAIPLKFDLSKEFEIVSGEKVLESATLLVEVSKQNVCRIHIIIVSLCQPKQSRIVTKNVLTLIRHDKHDFYLTLPPTPAFVI</sequence>
<gene>
    <name evidence="2" type="ORF">Ciccas_002972</name>
</gene>
<feature type="chain" id="PRO_5044756104" evidence="1">
    <location>
        <begin position="19"/>
        <end position="231"/>
    </location>
</feature>
<dbReference type="AlphaFoldDB" id="A0ABD2QFQ4"/>
<protein>
    <submittedName>
        <fullName evidence="2">Uncharacterized protein</fullName>
    </submittedName>
</protein>
<name>A0ABD2QFQ4_9PLAT</name>
<keyword evidence="3" id="KW-1185">Reference proteome</keyword>
<accession>A0ABD2QFQ4</accession>
<evidence type="ECO:0000256" key="1">
    <source>
        <dbReference type="SAM" id="SignalP"/>
    </source>
</evidence>
<dbReference type="Proteomes" id="UP001626550">
    <property type="component" value="Unassembled WGS sequence"/>
</dbReference>
<comment type="caution">
    <text evidence="2">The sequence shown here is derived from an EMBL/GenBank/DDBJ whole genome shotgun (WGS) entry which is preliminary data.</text>
</comment>
<proteinExistence type="predicted"/>
<feature type="signal peptide" evidence="1">
    <location>
        <begin position="1"/>
        <end position="18"/>
    </location>
</feature>
<keyword evidence="1" id="KW-0732">Signal</keyword>
<reference evidence="2 3" key="1">
    <citation type="submission" date="2024-11" db="EMBL/GenBank/DDBJ databases">
        <title>Adaptive evolution of stress response genes in parasites aligns with host niche diversity.</title>
        <authorList>
            <person name="Hahn C."/>
            <person name="Resl P."/>
        </authorList>
    </citation>
    <scope>NUCLEOTIDE SEQUENCE [LARGE SCALE GENOMIC DNA]</scope>
    <source>
        <strain evidence="2">EGGRZ-B1_66</strain>
        <tissue evidence="2">Body</tissue>
    </source>
</reference>